<proteinExistence type="predicted"/>
<evidence type="ECO:0000256" key="1">
    <source>
        <dbReference type="SAM" id="MobiDB-lite"/>
    </source>
</evidence>
<organism evidence="2 3">
    <name type="scientific">Pseudonocardia nematodicida</name>
    <dbReference type="NCBI Taxonomy" id="1206997"/>
    <lineage>
        <taxon>Bacteria</taxon>
        <taxon>Bacillati</taxon>
        <taxon>Actinomycetota</taxon>
        <taxon>Actinomycetes</taxon>
        <taxon>Pseudonocardiales</taxon>
        <taxon>Pseudonocardiaceae</taxon>
        <taxon>Pseudonocardia</taxon>
    </lineage>
</organism>
<sequence length="67" mass="6898">MTGRREPDDGTEVGTDELTSGGAGTVRDELDHAGRPRSGPGTDDGGMTDAAAAEVDAEHDDEPTRSE</sequence>
<dbReference type="Proteomes" id="UP001494902">
    <property type="component" value="Unassembled WGS sequence"/>
</dbReference>
<evidence type="ECO:0000313" key="3">
    <source>
        <dbReference type="Proteomes" id="UP001494902"/>
    </source>
</evidence>
<name>A0ABV1K690_9PSEU</name>
<keyword evidence="3" id="KW-1185">Reference proteome</keyword>
<dbReference type="EMBL" id="JBEDNQ010000001">
    <property type="protein sequence ID" value="MEQ3548868.1"/>
    <property type="molecule type" value="Genomic_DNA"/>
</dbReference>
<feature type="compositionally biased region" description="Low complexity" evidence="1">
    <location>
        <begin position="39"/>
        <end position="54"/>
    </location>
</feature>
<evidence type="ECO:0000313" key="2">
    <source>
        <dbReference type="EMBL" id="MEQ3548868.1"/>
    </source>
</evidence>
<feature type="region of interest" description="Disordered" evidence="1">
    <location>
        <begin position="1"/>
        <end position="67"/>
    </location>
</feature>
<reference evidence="2 3" key="1">
    <citation type="submission" date="2024-03" db="EMBL/GenBank/DDBJ databases">
        <title>Draft genome sequence of Pseudonocardia nematodicida JCM 31783.</title>
        <authorList>
            <person name="Butdee W."/>
            <person name="Duangmal K."/>
        </authorList>
    </citation>
    <scope>NUCLEOTIDE SEQUENCE [LARGE SCALE GENOMIC DNA]</scope>
    <source>
        <strain evidence="2 3">JCM 31783</strain>
    </source>
</reference>
<protein>
    <submittedName>
        <fullName evidence="2">Uncharacterized protein</fullName>
    </submittedName>
</protein>
<gene>
    <name evidence="2" type="ORF">WIS52_00165</name>
</gene>
<accession>A0ABV1K690</accession>
<dbReference type="RefSeq" id="WP_349295965.1">
    <property type="nucleotide sequence ID" value="NZ_JBEDNQ010000001.1"/>
</dbReference>
<comment type="caution">
    <text evidence="2">The sequence shown here is derived from an EMBL/GenBank/DDBJ whole genome shotgun (WGS) entry which is preliminary data.</text>
</comment>